<feature type="transmembrane region" description="Helical" evidence="6">
    <location>
        <begin position="98"/>
        <end position="117"/>
    </location>
</feature>
<dbReference type="EMBL" id="QJJR01000004">
    <property type="protein sequence ID" value="PXW91810.1"/>
    <property type="molecule type" value="Genomic_DNA"/>
</dbReference>
<keyword evidence="2" id="KW-1003">Cell membrane</keyword>
<feature type="transmembrane region" description="Helical" evidence="6">
    <location>
        <begin position="147"/>
        <end position="165"/>
    </location>
</feature>
<name>A0A2V3WCB3_9BACI</name>
<evidence type="ECO:0000256" key="6">
    <source>
        <dbReference type="SAM" id="Phobius"/>
    </source>
</evidence>
<dbReference type="GO" id="GO:0022857">
    <property type="term" value="F:transmembrane transporter activity"/>
    <property type="evidence" value="ECO:0007669"/>
    <property type="project" value="InterPro"/>
</dbReference>
<feature type="transmembrane region" description="Helical" evidence="6">
    <location>
        <begin position="46"/>
        <end position="65"/>
    </location>
</feature>
<feature type="transmembrane region" description="Helical" evidence="6">
    <location>
        <begin position="171"/>
        <end position="188"/>
    </location>
</feature>
<feature type="transmembrane region" description="Helical" evidence="6">
    <location>
        <begin position="292"/>
        <end position="316"/>
    </location>
</feature>
<feature type="transmembrane region" description="Helical" evidence="6">
    <location>
        <begin position="12"/>
        <end position="34"/>
    </location>
</feature>
<dbReference type="AlphaFoldDB" id="A0A2V3WCB3"/>
<comment type="caution">
    <text evidence="7">The sequence shown here is derived from an EMBL/GenBank/DDBJ whole genome shotgun (WGS) entry which is preliminary data.</text>
</comment>
<feature type="transmembrane region" description="Helical" evidence="6">
    <location>
        <begin position="72"/>
        <end position="92"/>
    </location>
</feature>
<evidence type="ECO:0000256" key="5">
    <source>
        <dbReference type="ARBA" id="ARBA00023136"/>
    </source>
</evidence>
<feature type="transmembrane region" description="Helical" evidence="6">
    <location>
        <begin position="264"/>
        <end position="285"/>
    </location>
</feature>
<feature type="transmembrane region" description="Helical" evidence="6">
    <location>
        <begin position="352"/>
        <end position="376"/>
    </location>
</feature>
<evidence type="ECO:0000313" key="8">
    <source>
        <dbReference type="Proteomes" id="UP000247922"/>
    </source>
</evidence>
<keyword evidence="8" id="KW-1185">Reference proteome</keyword>
<sequence length="421" mass="45468">MNVFRVKYFPTYFASRSFANLSDSIYSIAILWLIQTSTLDASMNGFVYAAISSAALCSIFFGPVVDRYAAATLAGIALLFQAVIVFTIPLIFSTDLFIIALIIGLVFIASLFSALYYPANNKLLTLLIHEPDQLQAANAAIGSSDQVINLIGYLAGGALIGWLGIQNAYLLSAALFLLAGVSFLGLLTKKTAQFQQEKNLPSSTHQSSIKERFSLYLSEIKAGFSFINQSRYLKIILPSTIISGAIIALLIIILPMIGEQYGSALYYSGLYVAFFIGFFIGAILSNALKAKGLYVAIAWLGNGLALVLFGLAPNWWLTATSLLLFGTCSGVMNVIQMSLIQVMTPAHLMGRVMATLSTVNNVATPIGSLIGGLLLLSFDVQSIIITSAIIFILLSGYLLSQSHFTQFDTDDAKQFKTSFDS</sequence>
<proteinExistence type="predicted"/>
<keyword evidence="5 6" id="KW-0472">Membrane</keyword>
<dbReference type="SUPFAM" id="SSF103473">
    <property type="entry name" value="MFS general substrate transporter"/>
    <property type="match status" value="1"/>
</dbReference>
<keyword evidence="3 6" id="KW-0812">Transmembrane</keyword>
<evidence type="ECO:0000256" key="2">
    <source>
        <dbReference type="ARBA" id="ARBA00022475"/>
    </source>
</evidence>
<protein>
    <submittedName>
        <fullName evidence="7">MFS transporter</fullName>
    </submittedName>
</protein>
<reference evidence="7 8" key="1">
    <citation type="submission" date="2018-05" db="EMBL/GenBank/DDBJ databases">
        <title>Genomic Encyclopedia of Type Strains, Phase IV (KMG-IV): sequencing the most valuable type-strain genomes for metagenomic binning, comparative biology and taxonomic classification.</title>
        <authorList>
            <person name="Goeker M."/>
        </authorList>
    </citation>
    <scope>NUCLEOTIDE SEQUENCE [LARGE SCALE GENOMIC DNA]</scope>
    <source>
        <strain evidence="7 8">DSM 22440</strain>
    </source>
</reference>
<accession>A0A2V3WCB3</accession>
<dbReference type="InterPro" id="IPR036259">
    <property type="entry name" value="MFS_trans_sf"/>
</dbReference>
<dbReference type="Proteomes" id="UP000247922">
    <property type="component" value="Unassembled WGS sequence"/>
</dbReference>
<dbReference type="Pfam" id="PF07690">
    <property type="entry name" value="MFS_1"/>
    <property type="match status" value="2"/>
</dbReference>
<dbReference type="InterPro" id="IPR011701">
    <property type="entry name" value="MFS"/>
</dbReference>
<evidence type="ECO:0000256" key="3">
    <source>
        <dbReference type="ARBA" id="ARBA00022692"/>
    </source>
</evidence>
<feature type="transmembrane region" description="Helical" evidence="6">
    <location>
        <begin position="235"/>
        <end position="258"/>
    </location>
</feature>
<evidence type="ECO:0000256" key="4">
    <source>
        <dbReference type="ARBA" id="ARBA00022989"/>
    </source>
</evidence>
<gene>
    <name evidence="7" type="ORF">DES38_104245</name>
</gene>
<feature type="transmembrane region" description="Helical" evidence="6">
    <location>
        <begin position="382"/>
        <end position="399"/>
    </location>
</feature>
<dbReference type="PANTHER" id="PTHR23513">
    <property type="entry name" value="INTEGRAL MEMBRANE EFFLUX PROTEIN-RELATED"/>
    <property type="match status" value="1"/>
</dbReference>
<dbReference type="CDD" id="cd06173">
    <property type="entry name" value="MFS_MefA_like"/>
    <property type="match status" value="1"/>
</dbReference>
<comment type="subcellular location">
    <subcellularLocation>
        <location evidence="1">Cell membrane</location>
        <topology evidence="1">Multi-pass membrane protein</topology>
    </subcellularLocation>
</comment>
<organism evidence="7 8">
    <name type="scientific">Streptohalobacillus salinus</name>
    <dbReference type="NCBI Taxonomy" id="621096"/>
    <lineage>
        <taxon>Bacteria</taxon>
        <taxon>Bacillati</taxon>
        <taxon>Bacillota</taxon>
        <taxon>Bacilli</taxon>
        <taxon>Bacillales</taxon>
        <taxon>Bacillaceae</taxon>
        <taxon>Streptohalobacillus</taxon>
    </lineage>
</organism>
<keyword evidence="4 6" id="KW-1133">Transmembrane helix</keyword>
<feature type="transmembrane region" description="Helical" evidence="6">
    <location>
        <begin position="322"/>
        <end position="340"/>
    </location>
</feature>
<dbReference type="RefSeq" id="WP_170114347.1">
    <property type="nucleotide sequence ID" value="NZ_QJJR01000004.1"/>
</dbReference>
<evidence type="ECO:0000313" key="7">
    <source>
        <dbReference type="EMBL" id="PXW91810.1"/>
    </source>
</evidence>
<dbReference type="GO" id="GO:0005886">
    <property type="term" value="C:plasma membrane"/>
    <property type="evidence" value="ECO:0007669"/>
    <property type="project" value="UniProtKB-SubCell"/>
</dbReference>
<dbReference type="PANTHER" id="PTHR23513:SF6">
    <property type="entry name" value="MAJOR FACILITATOR SUPERFAMILY ASSOCIATED DOMAIN-CONTAINING PROTEIN"/>
    <property type="match status" value="1"/>
</dbReference>
<dbReference type="Gene3D" id="1.20.1250.20">
    <property type="entry name" value="MFS general substrate transporter like domains"/>
    <property type="match status" value="1"/>
</dbReference>
<evidence type="ECO:0000256" key="1">
    <source>
        <dbReference type="ARBA" id="ARBA00004651"/>
    </source>
</evidence>